<dbReference type="AlphaFoldDB" id="A0AA38NB31"/>
<accession>A0AA38NB31</accession>
<dbReference type="Proteomes" id="UP001163798">
    <property type="component" value="Unassembled WGS sequence"/>
</dbReference>
<feature type="region of interest" description="Disordered" evidence="1">
    <location>
        <begin position="28"/>
        <end position="102"/>
    </location>
</feature>
<dbReference type="EMBL" id="MU793992">
    <property type="protein sequence ID" value="KAJ3780001.1"/>
    <property type="molecule type" value="Genomic_DNA"/>
</dbReference>
<evidence type="ECO:0000313" key="3">
    <source>
        <dbReference type="Proteomes" id="UP001163798"/>
    </source>
</evidence>
<proteinExistence type="predicted"/>
<evidence type="ECO:0000256" key="1">
    <source>
        <dbReference type="SAM" id="MobiDB-lite"/>
    </source>
</evidence>
<feature type="compositionally biased region" description="Basic and acidic residues" evidence="1">
    <location>
        <begin position="28"/>
        <end position="57"/>
    </location>
</feature>
<evidence type="ECO:0008006" key="4">
    <source>
        <dbReference type="Google" id="ProtNLM"/>
    </source>
</evidence>
<keyword evidence="3" id="KW-1185">Reference proteome</keyword>
<gene>
    <name evidence="2" type="ORF">GGU10DRAFT_381366</name>
</gene>
<comment type="caution">
    <text evidence="2">The sequence shown here is derived from an EMBL/GenBank/DDBJ whole genome shotgun (WGS) entry which is preliminary data.</text>
</comment>
<sequence>MSSPLIPDDEVPPSVSSELEVYLEDLKREKKKARETQEAKRRVEDDIRAGNKEEKGGKPPPMPPVLRARTRKICYDIRENRSPSAKRRRVSNKRDREKSPPDPLLLREIWKDMVTNELGNVVEHYTIFKDDEGNKVRVYPGSTVFVQNEVSQQAFKRGDDNNVLLWLGTVMEIRSDVNGTLAKIRWFYSFEHARPHLARLGGMGEEWTMNYEAGVGLHELFDSDHFDVITLFYIESGLFKQKYRGFLKRAIV</sequence>
<name>A0AA38NB31_9AGAR</name>
<organism evidence="2 3">
    <name type="scientific">Lentinula aff. detonsa</name>
    <dbReference type="NCBI Taxonomy" id="2804958"/>
    <lineage>
        <taxon>Eukaryota</taxon>
        <taxon>Fungi</taxon>
        <taxon>Dikarya</taxon>
        <taxon>Basidiomycota</taxon>
        <taxon>Agaricomycotina</taxon>
        <taxon>Agaricomycetes</taxon>
        <taxon>Agaricomycetidae</taxon>
        <taxon>Agaricales</taxon>
        <taxon>Marasmiineae</taxon>
        <taxon>Omphalotaceae</taxon>
        <taxon>Lentinula</taxon>
    </lineage>
</organism>
<evidence type="ECO:0000313" key="2">
    <source>
        <dbReference type="EMBL" id="KAJ3780001.1"/>
    </source>
</evidence>
<protein>
    <recommendedName>
        <fullName evidence="4">BAH domain-containing protein</fullName>
    </recommendedName>
</protein>
<reference evidence="2" key="1">
    <citation type="submission" date="2022-08" db="EMBL/GenBank/DDBJ databases">
        <authorList>
            <consortium name="DOE Joint Genome Institute"/>
            <person name="Min B."/>
            <person name="Riley R."/>
            <person name="Sierra-Patev S."/>
            <person name="Naranjo-Ortiz M."/>
            <person name="Looney B."/>
            <person name="Konkel Z."/>
            <person name="Slot J.C."/>
            <person name="Sakamoto Y."/>
            <person name="Steenwyk J.L."/>
            <person name="Rokas A."/>
            <person name="Carro J."/>
            <person name="Camarero S."/>
            <person name="Ferreira P."/>
            <person name="Molpeceres G."/>
            <person name="Ruiz-Duenas F.J."/>
            <person name="Serrano A."/>
            <person name="Henrissat B."/>
            <person name="Drula E."/>
            <person name="Hughes K.W."/>
            <person name="Mata J.L."/>
            <person name="Ishikawa N.K."/>
            <person name="Vargas-Isla R."/>
            <person name="Ushijima S."/>
            <person name="Smith C.A."/>
            <person name="Ahrendt S."/>
            <person name="Andreopoulos W."/>
            <person name="He G."/>
            <person name="Labutti K."/>
            <person name="Lipzen A."/>
            <person name="Ng V."/>
            <person name="Sandor L."/>
            <person name="Barry K."/>
            <person name="Martinez A.T."/>
            <person name="Xiao Y."/>
            <person name="Gibbons J.G."/>
            <person name="Terashima K."/>
            <person name="Hibbett D.S."/>
            <person name="Grigoriev I.V."/>
        </authorList>
    </citation>
    <scope>NUCLEOTIDE SEQUENCE</scope>
    <source>
        <strain evidence="2">TFB10291</strain>
    </source>
</reference>